<dbReference type="Proteomes" id="UP000053236">
    <property type="component" value="Unassembled WGS sequence"/>
</dbReference>
<feature type="non-terminal residue" evidence="1">
    <location>
        <position position="1"/>
    </location>
</feature>
<dbReference type="SUPFAM" id="SSF48403">
    <property type="entry name" value="Ankyrin repeat"/>
    <property type="match status" value="1"/>
</dbReference>
<protein>
    <submittedName>
        <fullName evidence="1">Uncharacterized protein</fullName>
    </submittedName>
</protein>
<proteinExistence type="predicted"/>
<sequence length="586" mass="66258">FFLRTPWTLRHLKRERPISESDATLSAVKRIRLDVDDEVDRKQCAQLGSDSVTSQGQQCFPSEIQALPHVLKLIETMLLTPDEAITEAAKTGQSEWAQQILRRFECDTSEAFYQAAIRGDSVITEILLDKFLRYMNEQAIQKTAQAMQRASIAAAEIGQLQIVQLLFSEIYIYRRAFTPMITAARDILDTATASGSLEVVKYMVNHAVSRQYMDEYSIFPEGDTLTRAIMGGQMEVVDFLLKYRGLRWNLRKAFLAAMDRGDKELTERIYNIYPQQFHNNSLFAYVAASGNLEAVKYLYNNGHDDEESVGKALKGAGGCKTGVEILEFLLDTGRVTQSAIDEAFQRAARQENMDVVTLVYNTKLVSQQGINRAFATVKNVAAMRLMYDNEKISERSLLRAFKLSTSRNGVHTVEILKFLYKEKCISSDLISNAFVAAVRNQQTELVHILRDDTRVTDQALSSAFGIAAIRDDTALVKLLYDYQRVSHGSLLKAFREATRHGRLEMAKVIVAFLFDEQHVPLVFKHRAFVLAVRLGFKPVVLLLCERKTDGWPMEVLTEALDVAAGNRKVVNLLRKIICDMVLAEQH</sequence>
<dbReference type="Gene3D" id="1.25.40.20">
    <property type="entry name" value="Ankyrin repeat-containing domain"/>
    <property type="match status" value="1"/>
</dbReference>
<dbReference type="InterPro" id="IPR052050">
    <property type="entry name" value="SecEffector_AnkRepeat"/>
</dbReference>
<name>W2GUN1_PHYNI</name>
<evidence type="ECO:0000313" key="1">
    <source>
        <dbReference type="EMBL" id="ETK86574.1"/>
    </source>
</evidence>
<dbReference type="AlphaFoldDB" id="W2GUN1"/>
<dbReference type="EMBL" id="KI686311">
    <property type="protein sequence ID" value="ETK86574.1"/>
    <property type="molecule type" value="Genomic_DNA"/>
</dbReference>
<dbReference type="InterPro" id="IPR036770">
    <property type="entry name" value="Ankyrin_rpt-contain_sf"/>
</dbReference>
<organism evidence="1">
    <name type="scientific">Phytophthora nicotianae</name>
    <name type="common">Potato buckeye rot agent</name>
    <name type="synonym">Phytophthora parasitica</name>
    <dbReference type="NCBI Taxonomy" id="4792"/>
    <lineage>
        <taxon>Eukaryota</taxon>
        <taxon>Sar</taxon>
        <taxon>Stramenopiles</taxon>
        <taxon>Oomycota</taxon>
        <taxon>Peronosporomycetes</taxon>
        <taxon>Peronosporales</taxon>
        <taxon>Peronosporaceae</taxon>
        <taxon>Phytophthora</taxon>
    </lineage>
</organism>
<dbReference type="VEuPathDB" id="FungiDB:PPTG_11535"/>
<dbReference type="PANTHER" id="PTHR46586:SF3">
    <property type="entry name" value="ANKYRIN REPEAT-CONTAINING PROTEIN"/>
    <property type="match status" value="1"/>
</dbReference>
<reference evidence="1" key="1">
    <citation type="submission" date="2013-11" db="EMBL/GenBank/DDBJ databases">
        <title>The Genome Sequence of Phytophthora parasitica CJ02B3.</title>
        <authorList>
            <consortium name="The Broad Institute Genomics Platform"/>
            <person name="Russ C."/>
            <person name="Tyler B."/>
            <person name="Panabieres F."/>
            <person name="Shan W."/>
            <person name="Tripathy S."/>
            <person name="Grunwald N."/>
            <person name="Machado M."/>
            <person name="Johnson C.S."/>
            <person name="Arredondo F."/>
            <person name="Hong C."/>
            <person name="Coffey M."/>
            <person name="Young S.K."/>
            <person name="Zeng Q."/>
            <person name="Gargeya S."/>
            <person name="Fitzgerald M."/>
            <person name="Abouelleil A."/>
            <person name="Alvarado L."/>
            <person name="Chapman S.B."/>
            <person name="Gainer-Dewar J."/>
            <person name="Goldberg J."/>
            <person name="Griggs A."/>
            <person name="Gujja S."/>
            <person name="Hansen M."/>
            <person name="Howarth C."/>
            <person name="Imamovic A."/>
            <person name="Ireland A."/>
            <person name="Larimer J."/>
            <person name="McCowan C."/>
            <person name="Murphy C."/>
            <person name="Pearson M."/>
            <person name="Poon T.W."/>
            <person name="Priest M."/>
            <person name="Roberts A."/>
            <person name="Saif S."/>
            <person name="Shea T."/>
            <person name="Sykes S."/>
            <person name="Wortman J."/>
            <person name="Nusbaum C."/>
            <person name="Birren B."/>
        </authorList>
    </citation>
    <scope>NUCLEOTIDE SEQUENCE [LARGE SCALE GENOMIC DNA]</scope>
    <source>
        <strain evidence="1">CJ02B3</strain>
    </source>
</reference>
<dbReference type="PANTHER" id="PTHR46586">
    <property type="entry name" value="ANKYRIN REPEAT-CONTAINING PROTEIN"/>
    <property type="match status" value="1"/>
</dbReference>
<accession>W2GUN1</accession>
<gene>
    <name evidence="1" type="ORF">L915_08800</name>
</gene>